<dbReference type="Proteomes" id="UP000679352">
    <property type="component" value="Plasmid p1"/>
</dbReference>
<organism evidence="1 2">
    <name type="scientific">Gemmobacter fulvus</name>
    <dbReference type="NCBI Taxonomy" id="2840474"/>
    <lineage>
        <taxon>Bacteria</taxon>
        <taxon>Pseudomonadati</taxon>
        <taxon>Pseudomonadota</taxon>
        <taxon>Alphaproteobacteria</taxon>
        <taxon>Rhodobacterales</taxon>
        <taxon>Paracoccaceae</taxon>
        <taxon>Gemmobacter</taxon>
    </lineage>
</organism>
<reference evidence="1" key="1">
    <citation type="submission" date="2021-06" db="EMBL/GenBank/DDBJ databases">
        <authorList>
            <person name="Lee C.-S."/>
            <person name="Jin L."/>
        </authorList>
    </citation>
    <scope>NUCLEOTIDE SEQUENCE</scope>
    <source>
        <strain evidence="1">Con5</strain>
        <plasmid evidence="1">p1</plasmid>
    </source>
</reference>
<proteinExistence type="predicted"/>
<dbReference type="RefSeq" id="WP_215505361.1">
    <property type="nucleotide sequence ID" value="NZ_CP076362.1"/>
</dbReference>
<protein>
    <recommendedName>
        <fullName evidence="3">DUF2946 domain-containing protein</fullName>
    </recommendedName>
</protein>
<evidence type="ECO:0000313" key="1">
    <source>
        <dbReference type="EMBL" id="QWK92351.1"/>
    </source>
</evidence>
<dbReference type="EMBL" id="CP076362">
    <property type="protein sequence ID" value="QWK92351.1"/>
    <property type="molecule type" value="Genomic_DNA"/>
</dbReference>
<sequence>MRMPSRQYLTGILLTLVLGIAVLMSGFAHKMPAAQDTALASFVMAGGDLADICNDSGKTHQMPGGCDACRLVGAAVLAEPVLCPVAVERVIAATILIPAQTHAARAPRDPALGGRAPPLA</sequence>
<keyword evidence="2" id="KW-1185">Reference proteome</keyword>
<evidence type="ECO:0000313" key="2">
    <source>
        <dbReference type="Proteomes" id="UP000679352"/>
    </source>
</evidence>
<geneLocation type="plasmid" evidence="1 2">
    <name>p1</name>
</geneLocation>
<keyword evidence="1" id="KW-0614">Plasmid</keyword>
<gene>
    <name evidence="1" type="ORF">KM031_16735</name>
</gene>
<dbReference type="AlphaFoldDB" id="A0A975PC01"/>
<accession>A0A975PC01</accession>
<name>A0A975PC01_9RHOB</name>
<evidence type="ECO:0008006" key="3">
    <source>
        <dbReference type="Google" id="ProtNLM"/>
    </source>
</evidence>
<dbReference type="KEGG" id="gfu:KM031_16735"/>